<feature type="compositionally biased region" description="Polar residues" evidence="3">
    <location>
        <begin position="343"/>
        <end position="356"/>
    </location>
</feature>
<dbReference type="GO" id="GO:0005739">
    <property type="term" value="C:mitochondrion"/>
    <property type="evidence" value="ECO:0007669"/>
    <property type="project" value="TreeGrafter"/>
</dbReference>
<dbReference type="eggNOG" id="ENOG502QUVM">
    <property type="taxonomic scope" value="Eukaryota"/>
</dbReference>
<dbReference type="AlphaFoldDB" id="W9ST80"/>
<evidence type="ECO:0000256" key="1">
    <source>
        <dbReference type="ARBA" id="ARBA00022664"/>
    </source>
</evidence>
<dbReference type="Gene3D" id="3.30.70.80">
    <property type="entry name" value="Peptidase S8 propeptide/proteinase inhibitor I9"/>
    <property type="match status" value="1"/>
</dbReference>
<gene>
    <name evidence="5" type="ORF">L484_003751</name>
</gene>
<reference evidence="6" key="1">
    <citation type="submission" date="2013-01" db="EMBL/GenBank/DDBJ databases">
        <title>Draft Genome Sequence of a Mulberry Tree, Morus notabilis C.K. Schneid.</title>
        <authorList>
            <person name="He N."/>
            <person name="Zhao S."/>
        </authorList>
    </citation>
    <scope>NUCLEOTIDE SEQUENCE</scope>
</reference>
<dbReference type="Pfam" id="PF21864">
    <property type="entry name" value="MORF_dom"/>
    <property type="match status" value="1"/>
</dbReference>
<feature type="domain" description="MORF/ORRM1/DAG-like MORF" evidence="4">
    <location>
        <begin position="97"/>
        <end position="190"/>
    </location>
</feature>
<dbReference type="GO" id="GO:0006397">
    <property type="term" value="P:mRNA processing"/>
    <property type="evidence" value="ECO:0007669"/>
    <property type="project" value="UniProtKB-KW"/>
</dbReference>
<keyword evidence="1" id="KW-0507">mRNA processing</keyword>
<dbReference type="OrthoDB" id="1706674at2759"/>
<dbReference type="KEGG" id="mnt:21387275"/>
<dbReference type="InterPro" id="IPR037045">
    <property type="entry name" value="S8pro/Inhibitor_I9_sf"/>
</dbReference>
<evidence type="ECO:0000259" key="4">
    <source>
        <dbReference type="Pfam" id="PF21864"/>
    </source>
</evidence>
<sequence>MALSTRRTLSRTVSKLYRFLAANPTNSISSGSSAIPPQFFHAQSPSHEKKWSLLLHSRAFRSSSPSLFSSSFRGAAYGGGEGEEIGPDTILFEGCDYNHWLIVMDFPKDPKPSPEEMVRTYEETCARGLNISVEEAKQKMYACSTTTYIGFQAVMTEEESEKFHGLPGVIFVLPDSYIDPQNKEYGGDKYINGTIIPRPPPIQYGRQTGRYRDRNSRPMDQPRYNRQGGEPAPPYQQQRNPPYGYQGGPMPNEQGNPSYGHQGPMQGGRIPNQQQGNPMYGHQQGPMQGGGGATGRNHGPTQNYPSQENYGFPGQGERRDTMPTNAPSPGGGNPYQQGNYNQRTQEQRQWGQSDQRNFAPPSPRQQGGFREGYRNDGPGADGYQGQGFHAQGGADSGSVGQGTTSSSGHGQSSPPPGYSQGQNFSRGEQWNSEGQQHPNYPHMGRTPTDQVSHPTHPASIN</sequence>
<dbReference type="InterPro" id="IPR039206">
    <property type="entry name" value="MORF/ORRM1/DAG-like"/>
</dbReference>
<organism evidence="5 6">
    <name type="scientific">Morus notabilis</name>
    <dbReference type="NCBI Taxonomy" id="981085"/>
    <lineage>
        <taxon>Eukaryota</taxon>
        <taxon>Viridiplantae</taxon>
        <taxon>Streptophyta</taxon>
        <taxon>Embryophyta</taxon>
        <taxon>Tracheophyta</taxon>
        <taxon>Spermatophyta</taxon>
        <taxon>Magnoliopsida</taxon>
        <taxon>eudicotyledons</taxon>
        <taxon>Gunneridae</taxon>
        <taxon>Pentapetalae</taxon>
        <taxon>rosids</taxon>
        <taxon>fabids</taxon>
        <taxon>Rosales</taxon>
        <taxon>Moraceae</taxon>
        <taxon>Moreae</taxon>
        <taxon>Morus</taxon>
    </lineage>
</organism>
<dbReference type="InterPro" id="IPR054059">
    <property type="entry name" value="MORF/ORRM1/DAG-like_MORF"/>
</dbReference>
<protein>
    <recommendedName>
        <fullName evidence="4">MORF/ORRM1/DAG-like MORF domain-containing protein</fullName>
    </recommendedName>
</protein>
<dbReference type="PANTHER" id="PTHR31346:SF5">
    <property type="entry name" value="MULTIPLE ORGANELLAR RNA EDITING FACTOR 1, MITOCHONDRIAL"/>
    <property type="match status" value="1"/>
</dbReference>
<dbReference type="Proteomes" id="UP000030645">
    <property type="component" value="Unassembled WGS sequence"/>
</dbReference>
<dbReference type="EMBL" id="KE346066">
    <property type="protein sequence ID" value="EXC25317.1"/>
    <property type="molecule type" value="Genomic_DNA"/>
</dbReference>
<keyword evidence="6" id="KW-1185">Reference proteome</keyword>
<proteinExistence type="predicted"/>
<dbReference type="GO" id="GO:0080156">
    <property type="term" value="P:mitochondrial mRNA modification"/>
    <property type="evidence" value="ECO:0007669"/>
    <property type="project" value="TreeGrafter"/>
</dbReference>
<dbReference type="GO" id="GO:0016554">
    <property type="term" value="P:cytidine to uridine editing"/>
    <property type="evidence" value="ECO:0007669"/>
    <property type="project" value="InterPro"/>
</dbReference>
<name>W9ST80_9ROSA</name>
<evidence type="ECO:0000313" key="6">
    <source>
        <dbReference type="Proteomes" id="UP000030645"/>
    </source>
</evidence>
<dbReference type="PANTHER" id="PTHR31346">
    <property type="entry name" value="MULTIPLE ORGANELLAR RNA EDITING FACTOR 2, CHLOROPLASTIC-RELATED-RELATED"/>
    <property type="match status" value="1"/>
</dbReference>
<feature type="compositionally biased region" description="Polar residues" evidence="3">
    <location>
        <begin position="447"/>
        <end position="461"/>
    </location>
</feature>
<feature type="region of interest" description="Disordered" evidence="3">
    <location>
        <begin position="189"/>
        <end position="461"/>
    </location>
</feature>
<accession>W9ST80</accession>
<feature type="compositionally biased region" description="Polar residues" evidence="3">
    <location>
        <begin position="299"/>
        <end position="309"/>
    </location>
</feature>
<evidence type="ECO:0000256" key="2">
    <source>
        <dbReference type="ARBA" id="ARBA00022946"/>
    </source>
</evidence>
<evidence type="ECO:0000256" key="3">
    <source>
        <dbReference type="SAM" id="MobiDB-lite"/>
    </source>
</evidence>
<feature type="compositionally biased region" description="Low complexity" evidence="3">
    <location>
        <begin position="396"/>
        <end position="422"/>
    </location>
</feature>
<dbReference type="STRING" id="981085.W9ST80"/>
<evidence type="ECO:0000313" key="5">
    <source>
        <dbReference type="EMBL" id="EXC25317.1"/>
    </source>
</evidence>
<feature type="compositionally biased region" description="Polar residues" evidence="3">
    <location>
        <begin position="423"/>
        <end position="438"/>
    </location>
</feature>
<keyword evidence="2" id="KW-0809">Transit peptide</keyword>